<accession>A0A423XKX5</accession>
<evidence type="ECO:0000313" key="3">
    <source>
        <dbReference type="EMBL" id="ROW17041.1"/>
    </source>
</evidence>
<comment type="caution">
    <text evidence="3">The sequence shown here is derived from an EMBL/GenBank/DDBJ whole genome shotgun (WGS) entry which is preliminary data.</text>
</comment>
<name>A0A423XKX5_9PEZI</name>
<keyword evidence="4" id="KW-1185">Reference proteome</keyword>
<dbReference type="Gene3D" id="3.40.50.300">
    <property type="entry name" value="P-loop containing nucleotide triphosphate hydrolases"/>
    <property type="match status" value="1"/>
</dbReference>
<dbReference type="EMBL" id="LKEB01000003">
    <property type="protein sequence ID" value="ROW17041.1"/>
    <property type="molecule type" value="Genomic_DNA"/>
</dbReference>
<proteinExistence type="predicted"/>
<keyword evidence="2" id="KW-0342">GTP-binding</keyword>
<dbReference type="OrthoDB" id="25896at2759"/>
<dbReference type="Pfam" id="PF00071">
    <property type="entry name" value="Ras"/>
    <property type="match status" value="1"/>
</dbReference>
<dbReference type="InParanoid" id="A0A423XKX5"/>
<dbReference type="GO" id="GO:0007264">
    <property type="term" value="P:small GTPase-mediated signal transduction"/>
    <property type="evidence" value="ECO:0007669"/>
    <property type="project" value="InterPro"/>
</dbReference>
<dbReference type="STRING" id="1230097.A0A423XKX5"/>
<organism evidence="3 4">
    <name type="scientific">Cytospora leucostoma</name>
    <dbReference type="NCBI Taxonomy" id="1230097"/>
    <lineage>
        <taxon>Eukaryota</taxon>
        <taxon>Fungi</taxon>
        <taxon>Dikarya</taxon>
        <taxon>Ascomycota</taxon>
        <taxon>Pezizomycotina</taxon>
        <taxon>Sordariomycetes</taxon>
        <taxon>Sordariomycetidae</taxon>
        <taxon>Diaporthales</taxon>
        <taxon>Cytosporaceae</taxon>
        <taxon>Cytospora</taxon>
    </lineage>
</organism>
<keyword evidence="1" id="KW-0547">Nucleotide-binding</keyword>
<sequence>MVKYENIANPARRRRISQGPGNLTGTRPITRLRDIDQPFQFEISFGRRRYELVFYDTSSPESWRLLNPDLIILCYDISQRSSLTNLQRVWIREVRAEFPTEGILPLAVLGLKRDLRVEDDPNGTIYPQEATAVASAIRADRYAECSAVTGELLQLAFEEICQMAAMTSTAEGGQSAGGCCVM</sequence>
<dbReference type="PANTHER" id="PTHR24072">
    <property type="entry name" value="RHO FAMILY GTPASE"/>
    <property type="match status" value="1"/>
</dbReference>
<dbReference type="SMART" id="SM00174">
    <property type="entry name" value="RHO"/>
    <property type="match status" value="1"/>
</dbReference>
<evidence type="ECO:0000313" key="4">
    <source>
        <dbReference type="Proteomes" id="UP000285146"/>
    </source>
</evidence>
<dbReference type="GO" id="GO:0005525">
    <property type="term" value="F:GTP binding"/>
    <property type="evidence" value="ECO:0007669"/>
    <property type="project" value="UniProtKB-KW"/>
</dbReference>
<gene>
    <name evidence="3" type="ORF">VPNG_01014</name>
</gene>
<dbReference type="AlphaFoldDB" id="A0A423XKX5"/>
<dbReference type="InterPro" id="IPR001806">
    <property type="entry name" value="Small_GTPase"/>
</dbReference>
<dbReference type="Proteomes" id="UP000285146">
    <property type="component" value="Unassembled WGS sequence"/>
</dbReference>
<dbReference type="InterPro" id="IPR003578">
    <property type="entry name" value="Small_GTPase_Rho"/>
</dbReference>
<dbReference type="GO" id="GO:0003924">
    <property type="term" value="F:GTPase activity"/>
    <property type="evidence" value="ECO:0007669"/>
    <property type="project" value="InterPro"/>
</dbReference>
<dbReference type="SUPFAM" id="SSF52540">
    <property type="entry name" value="P-loop containing nucleoside triphosphate hydrolases"/>
    <property type="match status" value="1"/>
</dbReference>
<evidence type="ECO:0000256" key="2">
    <source>
        <dbReference type="ARBA" id="ARBA00023134"/>
    </source>
</evidence>
<protein>
    <submittedName>
        <fullName evidence="3">Uncharacterized protein</fullName>
    </submittedName>
</protein>
<reference evidence="3 4" key="1">
    <citation type="submission" date="2015-09" db="EMBL/GenBank/DDBJ databases">
        <title>Host preference determinants of Valsa canker pathogens revealed by comparative genomics.</title>
        <authorList>
            <person name="Yin Z."/>
            <person name="Huang L."/>
        </authorList>
    </citation>
    <scope>NUCLEOTIDE SEQUENCE [LARGE SCALE GENOMIC DNA]</scope>
    <source>
        <strain evidence="3 4">SXYLt</strain>
    </source>
</reference>
<evidence type="ECO:0000256" key="1">
    <source>
        <dbReference type="ARBA" id="ARBA00022741"/>
    </source>
</evidence>
<dbReference type="InterPro" id="IPR027417">
    <property type="entry name" value="P-loop_NTPase"/>
</dbReference>